<keyword evidence="2" id="KW-1185">Reference proteome</keyword>
<protein>
    <submittedName>
        <fullName evidence="1">Uncharacterized protein</fullName>
    </submittedName>
</protein>
<organism evidence="1 2">
    <name type="scientific">Penicillium nordicum</name>
    <dbReference type="NCBI Taxonomy" id="229535"/>
    <lineage>
        <taxon>Eukaryota</taxon>
        <taxon>Fungi</taxon>
        <taxon>Dikarya</taxon>
        <taxon>Ascomycota</taxon>
        <taxon>Pezizomycotina</taxon>
        <taxon>Eurotiomycetes</taxon>
        <taxon>Eurotiomycetidae</taxon>
        <taxon>Eurotiales</taxon>
        <taxon>Aspergillaceae</taxon>
        <taxon>Penicillium</taxon>
    </lineage>
</organism>
<name>A0A0N0RXS1_9EURO</name>
<dbReference type="AlphaFoldDB" id="A0A0N0RXS1"/>
<reference evidence="1 2" key="1">
    <citation type="submission" date="2015-08" db="EMBL/GenBank/DDBJ databases">
        <title>Genome sequencing of Penicillium nordicum.</title>
        <authorList>
            <person name="Nguyen H.D."/>
            <person name="Seifert K.A."/>
        </authorList>
    </citation>
    <scope>NUCLEOTIDE SEQUENCE [LARGE SCALE GENOMIC DNA]</scope>
    <source>
        <strain evidence="1 2">DAOMC 185683</strain>
    </source>
</reference>
<accession>A0A0N0RXS1</accession>
<evidence type="ECO:0000313" key="1">
    <source>
        <dbReference type="EMBL" id="KOS37945.1"/>
    </source>
</evidence>
<sequence length="110" mass="12676">MRYGHGGDDTCTLAFGIPHLGGIFGIPSRCGKRQLHWRQTGFRPSTGIEMERLCNPILMHASSSPFVVRKLFWICLLFDEMSRCMLVRCYHRGWRSSIKTERLRSSSKDV</sequence>
<comment type="caution">
    <text evidence="1">The sequence shown here is derived from an EMBL/GenBank/DDBJ whole genome shotgun (WGS) entry which is preliminary data.</text>
</comment>
<proteinExistence type="predicted"/>
<dbReference type="EMBL" id="LHQQ01000283">
    <property type="protein sequence ID" value="KOS37945.1"/>
    <property type="molecule type" value="Genomic_DNA"/>
</dbReference>
<dbReference type="Proteomes" id="UP000037696">
    <property type="component" value="Unassembled WGS sequence"/>
</dbReference>
<evidence type="ECO:0000313" key="2">
    <source>
        <dbReference type="Proteomes" id="UP000037696"/>
    </source>
</evidence>
<gene>
    <name evidence="1" type="ORF">ACN38_g11248</name>
</gene>